<organism evidence="1 2">
    <name type="scientific">Lepagella muris</name>
    <dbReference type="NCBI Taxonomy" id="3032870"/>
    <lineage>
        <taxon>Bacteria</taxon>
        <taxon>Pseudomonadati</taxon>
        <taxon>Bacteroidota</taxon>
        <taxon>Bacteroidia</taxon>
        <taxon>Bacteroidales</taxon>
        <taxon>Muribaculaceae</taxon>
        <taxon>Lepagella</taxon>
    </lineage>
</organism>
<keyword evidence="2" id="KW-1185">Reference proteome</keyword>
<evidence type="ECO:0000313" key="2">
    <source>
        <dbReference type="Proteomes" id="UP000306319"/>
    </source>
</evidence>
<protein>
    <submittedName>
        <fullName evidence="1">IS110 family transposase</fullName>
    </submittedName>
</protein>
<evidence type="ECO:0000313" key="1">
    <source>
        <dbReference type="EMBL" id="TGY74689.1"/>
    </source>
</evidence>
<proteinExistence type="predicted"/>
<dbReference type="EMBL" id="SRYB01000075">
    <property type="protein sequence ID" value="TGY74689.1"/>
    <property type="molecule type" value="Genomic_DNA"/>
</dbReference>
<gene>
    <name evidence="1" type="ORF">E5331_20045</name>
</gene>
<accession>A0AC61RE10</accession>
<comment type="caution">
    <text evidence="1">The sequence shown here is derived from an EMBL/GenBank/DDBJ whole genome shotgun (WGS) entry which is preliminary data.</text>
</comment>
<name>A0AC61RE10_9BACT</name>
<reference evidence="1" key="1">
    <citation type="submission" date="2019-04" db="EMBL/GenBank/DDBJ databases">
        <title>Microbes associate with the intestines of laboratory mice.</title>
        <authorList>
            <person name="Navarre W."/>
            <person name="Wong E."/>
            <person name="Huang K."/>
            <person name="Tropini C."/>
            <person name="Ng K."/>
            <person name="Yu B."/>
        </authorList>
    </citation>
    <scope>NUCLEOTIDE SEQUENCE</scope>
    <source>
        <strain evidence="1">NM04_E33</strain>
    </source>
</reference>
<dbReference type="Proteomes" id="UP000306319">
    <property type="component" value="Unassembled WGS sequence"/>
</dbReference>
<sequence>MVQIYGIDLASEKFDVNFLNENGRVCHKIVRNTRNQIEKFLETLPDNAWLVAEYTGVYGDLLLYLANIHGVRISYVPGYEIKHSSGLVKGKSDSNDAALIREYGERYIDKLTVTGFPSESIYKLKELYSTRRLLVQQRKQLYTILSGDKHRPMQCEVAVRIKEQMVAELDKALSNIEQEMQKLIDNDESLRKSAEIACSVPGIGKVTATELIIKTDNFKRVATARKCASLAGIAPFPNATGKSDKGNHVSRFGDKELKTLLFMCAQSAATYFEKMHVYKMKKLEVEKKHFFIVMNNIANRLLKILYALIRTGKTYDPLYISRDPRLKLQK</sequence>